<sequence>MAHLQENSSIIPTQHGFRAGFSCDTQLVEFCHDIAAFINSGLQVDCIFLDFRKAFNTVSHTLLLLKLSYLNLPNTLLKWLEAYLLDRNQRVILHGVRSSDVSVLSGVPQASVLGPLLFLIFINDLTEHLSCRVRLYADDCCIYREVSSESDSQLLQNDLNKIMSWCSTWNMTLNLSKCNLLRFTTKTPADGKLCHEFNTAVPCNRI</sequence>
<dbReference type="PROSITE" id="PS50878">
    <property type="entry name" value="RT_POL"/>
    <property type="match status" value="1"/>
</dbReference>
<name>A0A6G5A9M6_RHIMP</name>
<dbReference type="Gene3D" id="3.30.70.270">
    <property type="match status" value="1"/>
</dbReference>
<dbReference type="SUPFAM" id="SSF56672">
    <property type="entry name" value="DNA/RNA polymerases"/>
    <property type="match status" value="1"/>
</dbReference>
<proteinExistence type="predicted"/>
<dbReference type="CDD" id="cd01650">
    <property type="entry name" value="RT_nLTR_like"/>
    <property type="match status" value="1"/>
</dbReference>
<dbReference type="GO" id="GO:0071897">
    <property type="term" value="P:DNA biosynthetic process"/>
    <property type="evidence" value="ECO:0007669"/>
    <property type="project" value="UniProtKB-ARBA"/>
</dbReference>
<protein>
    <recommendedName>
        <fullName evidence="1">Reverse transcriptase domain-containing protein</fullName>
    </recommendedName>
</protein>
<dbReference type="InterPro" id="IPR000477">
    <property type="entry name" value="RT_dom"/>
</dbReference>
<evidence type="ECO:0000259" key="1">
    <source>
        <dbReference type="PROSITE" id="PS50878"/>
    </source>
</evidence>
<dbReference type="PANTHER" id="PTHR33332">
    <property type="entry name" value="REVERSE TRANSCRIPTASE DOMAIN-CONTAINING PROTEIN"/>
    <property type="match status" value="1"/>
</dbReference>
<feature type="domain" description="Reverse transcriptase" evidence="1">
    <location>
        <begin position="1"/>
        <end position="201"/>
    </location>
</feature>
<accession>A0A6G5A9M6</accession>
<reference evidence="2" key="1">
    <citation type="submission" date="2020-03" db="EMBL/GenBank/DDBJ databases">
        <title>A transcriptome and proteome of the tick Rhipicephalus microplus shaped by the genetic composition of its hosts and developmental stage.</title>
        <authorList>
            <person name="Garcia G.R."/>
            <person name="Ribeiro J.M.C."/>
            <person name="Maruyama S.R."/>
            <person name="Gardinasse L.G."/>
            <person name="Nelson K."/>
            <person name="Ferreira B.R."/>
            <person name="Andrade T.G."/>
            <person name="Santos I.K.F.M."/>
        </authorList>
    </citation>
    <scope>NUCLEOTIDE SEQUENCE</scope>
    <source>
        <strain evidence="2">NSGR</strain>
        <tissue evidence="2">Salivary glands</tissue>
    </source>
</reference>
<evidence type="ECO:0000313" key="2">
    <source>
        <dbReference type="EMBL" id="NIE47654.1"/>
    </source>
</evidence>
<dbReference type="EMBL" id="GIKN01005381">
    <property type="protein sequence ID" value="NIE47654.1"/>
    <property type="molecule type" value="Transcribed_RNA"/>
</dbReference>
<dbReference type="AlphaFoldDB" id="A0A6G5A9M6"/>
<dbReference type="Pfam" id="PF00078">
    <property type="entry name" value="RVT_1"/>
    <property type="match status" value="1"/>
</dbReference>
<dbReference type="InterPro" id="IPR043128">
    <property type="entry name" value="Rev_trsase/Diguanyl_cyclase"/>
</dbReference>
<organism evidence="2">
    <name type="scientific">Rhipicephalus microplus</name>
    <name type="common">Cattle tick</name>
    <name type="synonym">Boophilus microplus</name>
    <dbReference type="NCBI Taxonomy" id="6941"/>
    <lineage>
        <taxon>Eukaryota</taxon>
        <taxon>Metazoa</taxon>
        <taxon>Ecdysozoa</taxon>
        <taxon>Arthropoda</taxon>
        <taxon>Chelicerata</taxon>
        <taxon>Arachnida</taxon>
        <taxon>Acari</taxon>
        <taxon>Parasitiformes</taxon>
        <taxon>Ixodida</taxon>
        <taxon>Ixodoidea</taxon>
        <taxon>Ixodidae</taxon>
        <taxon>Rhipicephalinae</taxon>
        <taxon>Rhipicephalus</taxon>
        <taxon>Boophilus</taxon>
    </lineage>
</organism>
<dbReference type="InterPro" id="IPR043502">
    <property type="entry name" value="DNA/RNA_pol_sf"/>
</dbReference>